<reference evidence="5" key="2">
    <citation type="submission" date="2018-05" db="EMBL/GenBank/DDBJ databases">
        <authorList>
            <person name="Cea G.-C."/>
            <person name="William W."/>
        </authorList>
    </citation>
    <scope>NUCLEOTIDE SEQUENCE [LARGE SCALE GENOMIC DNA]</scope>
    <source>
        <strain evidence="5">DB21MT 5</strain>
    </source>
</reference>
<evidence type="ECO:0000313" key="5">
    <source>
        <dbReference type="Proteomes" id="UP000250163"/>
    </source>
</evidence>
<gene>
    <name evidence="3" type="ORF">MORIYA_1239</name>
    <name evidence="4" type="ORF">MORIYA_4279</name>
</gene>
<dbReference type="InterPro" id="IPR047654">
    <property type="entry name" value="IS1634_transpos"/>
</dbReference>
<dbReference type="AlphaFoldDB" id="A0A330LKW7"/>
<sequence>MTISYSTKSLDHLGLVSGMCKDIGIAKFIDDAHPEQSKDKHISYGQLVEAMILNGLGFVGRTLHMYPEYFAERPVERLLGKGVKAEHINDDALGRCLDQLYETGVSELFQGLSARTISHLKLPCEGLNLDSTSIHVDGEYKDEDGNAAIQLVRGYSRDHRPELNQVVLNLITENQAGIPVYMQAASGNINDNEGFKNIVKQHVKSLKAAHNNRYFIGDAALYVAETIQSLDEQGQLFISRAPQKLKLVKDAISEQNNYHFTELGNGYSATWIDSNYGDVKQRWLLVFSEQAKKREQHTLDKRMLKDATAALKSLEKLSKQRFACHADAMKMLSIWMKSQASMSMSEIDVIEHPIFTKSGRPKTGQEPDGYEYQVTGLLASKLNFRERKLSEKGLFMLATNDCSDTLTMSKMLELYKSQQSVEKGFRFLKSPDFLTSSLYLKKAERIEALLMIMTCCLMVYAALEHKIREELRTKDVYFPNLKYKPCQNPTARWVFFCFQGIDILTISEEQQLVLNIKERHRIIIDCMGPTYQQIYS</sequence>
<dbReference type="NCBIfam" id="NF033559">
    <property type="entry name" value="transpos_IS1634"/>
    <property type="match status" value="1"/>
</dbReference>
<dbReference type="GO" id="GO:0006313">
    <property type="term" value="P:DNA transposition"/>
    <property type="evidence" value="ECO:0007669"/>
    <property type="project" value="InterPro"/>
</dbReference>
<feature type="domain" description="DUF4277" evidence="2">
    <location>
        <begin position="6"/>
        <end position="113"/>
    </location>
</feature>
<dbReference type="InterPro" id="IPR002559">
    <property type="entry name" value="Transposase_11"/>
</dbReference>
<dbReference type="InterPro" id="IPR012337">
    <property type="entry name" value="RNaseH-like_sf"/>
</dbReference>
<dbReference type="KEGG" id="mya:MORIYA_4279"/>
<dbReference type="KEGG" id="mya:MORIYA_1239"/>
<dbReference type="Proteomes" id="UP000250163">
    <property type="component" value="Chromosome MORIYA"/>
</dbReference>
<dbReference type="Pfam" id="PF01609">
    <property type="entry name" value="DDE_Tnp_1"/>
    <property type="match status" value="1"/>
</dbReference>
<evidence type="ECO:0000313" key="3">
    <source>
        <dbReference type="EMBL" id="SQD77717.1"/>
    </source>
</evidence>
<dbReference type="Pfam" id="PF14104">
    <property type="entry name" value="DUF4277"/>
    <property type="match status" value="1"/>
</dbReference>
<dbReference type="GO" id="GO:0003677">
    <property type="term" value="F:DNA binding"/>
    <property type="evidence" value="ECO:0007669"/>
    <property type="project" value="InterPro"/>
</dbReference>
<dbReference type="GO" id="GO:0004803">
    <property type="term" value="F:transposase activity"/>
    <property type="evidence" value="ECO:0007669"/>
    <property type="project" value="InterPro"/>
</dbReference>
<dbReference type="SUPFAM" id="SSF53098">
    <property type="entry name" value="Ribonuclease H-like"/>
    <property type="match status" value="1"/>
</dbReference>
<evidence type="ECO:0000313" key="4">
    <source>
        <dbReference type="EMBL" id="SQD80731.1"/>
    </source>
</evidence>
<dbReference type="InterPro" id="IPR025457">
    <property type="entry name" value="DUF4277"/>
</dbReference>
<proteinExistence type="predicted"/>
<keyword evidence="5" id="KW-1185">Reference proteome</keyword>
<dbReference type="EMBL" id="LS483250">
    <property type="protein sequence ID" value="SQD77717.1"/>
    <property type="molecule type" value="Genomic_DNA"/>
</dbReference>
<reference evidence="3" key="1">
    <citation type="submission" date="2018-05" db="EMBL/GenBank/DDBJ databases">
        <authorList>
            <person name="Lanie J.A."/>
            <person name="Ng W.-L."/>
            <person name="Kazmierczak K.M."/>
            <person name="Andrzejewski T.M."/>
            <person name="Davidsen T.M."/>
            <person name="Wayne K.J."/>
            <person name="Tettelin H."/>
            <person name="Glass J.I."/>
            <person name="Rusch D."/>
            <person name="Podicherti R."/>
            <person name="Tsui H.-C.T."/>
            <person name="Winkler M.E."/>
        </authorList>
    </citation>
    <scope>NUCLEOTIDE SEQUENCE [LARGE SCALE GENOMIC DNA]</scope>
    <source>
        <strain evidence="3">DB21MT 5</strain>
    </source>
</reference>
<name>A0A330LKW7_9GAMM</name>
<dbReference type="PANTHER" id="PTHR34614:SF2">
    <property type="entry name" value="TRANSPOSASE IS4-LIKE DOMAIN-CONTAINING PROTEIN"/>
    <property type="match status" value="1"/>
</dbReference>
<evidence type="ECO:0000259" key="1">
    <source>
        <dbReference type="Pfam" id="PF01609"/>
    </source>
</evidence>
<organism evidence="3 5">
    <name type="scientific">Moritella yayanosii</name>
    <dbReference type="NCBI Taxonomy" id="69539"/>
    <lineage>
        <taxon>Bacteria</taxon>
        <taxon>Pseudomonadati</taxon>
        <taxon>Pseudomonadota</taxon>
        <taxon>Gammaproteobacteria</taxon>
        <taxon>Alteromonadales</taxon>
        <taxon>Moritellaceae</taxon>
        <taxon>Moritella</taxon>
    </lineage>
</organism>
<feature type="domain" description="Transposase IS4-like" evidence="1">
    <location>
        <begin position="129"/>
        <end position="458"/>
    </location>
</feature>
<dbReference type="EMBL" id="LS483250">
    <property type="protein sequence ID" value="SQD80731.1"/>
    <property type="molecule type" value="Genomic_DNA"/>
</dbReference>
<accession>A0A330LKW7</accession>
<evidence type="ECO:0000259" key="2">
    <source>
        <dbReference type="Pfam" id="PF14104"/>
    </source>
</evidence>
<protein>
    <submittedName>
        <fullName evidence="3">Transposase</fullName>
    </submittedName>
</protein>
<dbReference type="PANTHER" id="PTHR34614">
    <property type="match status" value="1"/>
</dbReference>